<dbReference type="EMBL" id="GBRH01246833">
    <property type="protein sequence ID" value="JAD51062.1"/>
    <property type="molecule type" value="Transcribed_RNA"/>
</dbReference>
<reference evidence="1" key="2">
    <citation type="journal article" date="2015" name="Data Brief">
        <title>Shoot transcriptome of the giant reed, Arundo donax.</title>
        <authorList>
            <person name="Barrero R.A."/>
            <person name="Guerrero F.D."/>
            <person name="Moolhuijzen P."/>
            <person name="Goolsby J.A."/>
            <person name="Tidwell J."/>
            <person name="Bellgard S.E."/>
            <person name="Bellgard M.I."/>
        </authorList>
    </citation>
    <scope>NUCLEOTIDE SEQUENCE</scope>
    <source>
        <tissue evidence="1">Shoot tissue taken approximately 20 cm above the soil surface</tissue>
    </source>
</reference>
<protein>
    <submittedName>
        <fullName evidence="1">Uncharacterized protein</fullName>
    </submittedName>
</protein>
<accession>A0A0A9AVF5</accession>
<reference evidence="1" key="1">
    <citation type="submission" date="2014-09" db="EMBL/GenBank/DDBJ databases">
        <authorList>
            <person name="Magalhaes I.L.F."/>
            <person name="Oliveira U."/>
            <person name="Santos F.R."/>
            <person name="Vidigal T.H.D.A."/>
            <person name="Brescovit A.D."/>
            <person name="Santos A.J."/>
        </authorList>
    </citation>
    <scope>NUCLEOTIDE SEQUENCE</scope>
    <source>
        <tissue evidence="1">Shoot tissue taken approximately 20 cm above the soil surface</tissue>
    </source>
</reference>
<proteinExistence type="predicted"/>
<sequence length="27" mass="3240">MKSESEITLFHYLEKLPWIFGVSIEEL</sequence>
<evidence type="ECO:0000313" key="1">
    <source>
        <dbReference type="EMBL" id="JAD51062.1"/>
    </source>
</evidence>
<dbReference type="AlphaFoldDB" id="A0A0A9AVF5"/>
<organism evidence="1">
    <name type="scientific">Arundo donax</name>
    <name type="common">Giant reed</name>
    <name type="synonym">Donax arundinaceus</name>
    <dbReference type="NCBI Taxonomy" id="35708"/>
    <lineage>
        <taxon>Eukaryota</taxon>
        <taxon>Viridiplantae</taxon>
        <taxon>Streptophyta</taxon>
        <taxon>Embryophyta</taxon>
        <taxon>Tracheophyta</taxon>
        <taxon>Spermatophyta</taxon>
        <taxon>Magnoliopsida</taxon>
        <taxon>Liliopsida</taxon>
        <taxon>Poales</taxon>
        <taxon>Poaceae</taxon>
        <taxon>PACMAD clade</taxon>
        <taxon>Arundinoideae</taxon>
        <taxon>Arundineae</taxon>
        <taxon>Arundo</taxon>
    </lineage>
</organism>
<name>A0A0A9AVF5_ARUDO</name>